<dbReference type="PROSITE" id="PS50977">
    <property type="entry name" value="HTH_TETR_2"/>
    <property type="match status" value="1"/>
</dbReference>
<reference evidence="7" key="1">
    <citation type="journal article" date="2019" name="Int. J. Syst. Evol. Microbiol.">
        <title>The Global Catalogue of Microorganisms (GCM) 10K type strain sequencing project: providing services to taxonomists for standard genome sequencing and annotation.</title>
        <authorList>
            <consortium name="The Broad Institute Genomics Platform"/>
            <consortium name="The Broad Institute Genome Sequencing Center for Infectious Disease"/>
            <person name="Wu L."/>
            <person name="Ma J."/>
        </authorList>
    </citation>
    <scope>NUCLEOTIDE SEQUENCE [LARGE SCALE GENOMIC DNA]</scope>
    <source>
        <strain evidence="7">JCM 17688</strain>
    </source>
</reference>
<evidence type="ECO:0000256" key="1">
    <source>
        <dbReference type="ARBA" id="ARBA00023015"/>
    </source>
</evidence>
<gene>
    <name evidence="6" type="ORF">GCM10023147_48420</name>
</gene>
<dbReference type="Pfam" id="PF02909">
    <property type="entry name" value="TetR_C_1"/>
    <property type="match status" value="1"/>
</dbReference>
<keyword evidence="2 4" id="KW-0238">DNA-binding</keyword>
<comment type="caution">
    <text evidence="6">The sequence shown here is derived from an EMBL/GenBank/DDBJ whole genome shotgun (WGS) entry which is preliminary data.</text>
</comment>
<dbReference type="EMBL" id="BAABFR010000136">
    <property type="protein sequence ID" value="GAA4405331.1"/>
    <property type="molecule type" value="Genomic_DNA"/>
</dbReference>
<protein>
    <submittedName>
        <fullName evidence="6">TetR/AcrR family transcriptional regulator C-terminal domain-containing protein</fullName>
    </submittedName>
</protein>
<dbReference type="Gene3D" id="1.10.357.10">
    <property type="entry name" value="Tetracycline Repressor, domain 2"/>
    <property type="match status" value="1"/>
</dbReference>
<proteinExistence type="predicted"/>
<keyword evidence="3" id="KW-0804">Transcription</keyword>
<evidence type="ECO:0000313" key="7">
    <source>
        <dbReference type="Proteomes" id="UP001500635"/>
    </source>
</evidence>
<evidence type="ECO:0000256" key="3">
    <source>
        <dbReference type="ARBA" id="ARBA00023163"/>
    </source>
</evidence>
<keyword evidence="7" id="KW-1185">Reference proteome</keyword>
<evidence type="ECO:0000259" key="5">
    <source>
        <dbReference type="PROSITE" id="PS50977"/>
    </source>
</evidence>
<organism evidence="6 7">
    <name type="scientific">Tsukamurella soli</name>
    <dbReference type="NCBI Taxonomy" id="644556"/>
    <lineage>
        <taxon>Bacteria</taxon>
        <taxon>Bacillati</taxon>
        <taxon>Actinomycetota</taxon>
        <taxon>Actinomycetes</taxon>
        <taxon>Mycobacteriales</taxon>
        <taxon>Tsukamurellaceae</taxon>
        <taxon>Tsukamurella</taxon>
    </lineage>
</organism>
<dbReference type="PANTHER" id="PTHR30055:SF151">
    <property type="entry name" value="TRANSCRIPTIONAL REGULATORY PROTEIN"/>
    <property type="match status" value="1"/>
</dbReference>
<dbReference type="SUPFAM" id="SSF48498">
    <property type="entry name" value="Tetracyclin repressor-like, C-terminal domain"/>
    <property type="match status" value="1"/>
</dbReference>
<dbReference type="RefSeq" id="WP_345001090.1">
    <property type="nucleotide sequence ID" value="NZ_BAABFR010000136.1"/>
</dbReference>
<evidence type="ECO:0000256" key="4">
    <source>
        <dbReference type="PROSITE-ProRule" id="PRU00335"/>
    </source>
</evidence>
<keyword evidence="1" id="KW-0805">Transcription regulation</keyword>
<name>A0ABP8KF16_9ACTN</name>
<dbReference type="Proteomes" id="UP001500635">
    <property type="component" value="Unassembled WGS sequence"/>
</dbReference>
<evidence type="ECO:0000313" key="6">
    <source>
        <dbReference type="EMBL" id="GAA4405331.1"/>
    </source>
</evidence>
<dbReference type="InterPro" id="IPR036271">
    <property type="entry name" value="Tet_transcr_reg_TetR-rel_C_sf"/>
</dbReference>
<sequence length="228" mass="23414">MSNPAVKRGRPPRGSTTLTRDAVVDAALAVIDKGGVGAVGMRAVARTLGVDPKSLYNHVADLDDVLDALAERLLGSIEIPTATGDLRADLRAIAHAFRDRALVHPHAASLVLTRQLSSLEGLAPTQATLSVLRAAGFPPDEATHLLRVLLGTLIGLLLREVDAGPTYGSSDPAAIAQRTAALEASGLPEVAAAASHLARFDGAEEFDFAVGLAVDAVSARARAASPGS</sequence>
<dbReference type="InterPro" id="IPR001647">
    <property type="entry name" value="HTH_TetR"/>
</dbReference>
<dbReference type="PANTHER" id="PTHR30055">
    <property type="entry name" value="HTH-TYPE TRANSCRIPTIONAL REGULATOR RUTR"/>
    <property type="match status" value="1"/>
</dbReference>
<dbReference type="InterPro" id="IPR004111">
    <property type="entry name" value="Repressor_TetR_C"/>
</dbReference>
<dbReference type="InterPro" id="IPR009057">
    <property type="entry name" value="Homeodomain-like_sf"/>
</dbReference>
<dbReference type="SUPFAM" id="SSF46689">
    <property type="entry name" value="Homeodomain-like"/>
    <property type="match status" value="1"/>
</dbReference>
<evidence type="ECO:0000256" key="2">
    <source>
        <dbReference type="ARBA" id="ARBA00023125"/>
    </source>
</evidence>
<feature type="domain" description="HTH tetR-type" evidence="5">
    <location>
        <begin position="17"/>
        <end position="77"/>
    </location>
</feature>
<dbReference type="Pfam" id="PF00440">
    <property type="entry name" value="TetR_N"/>
    <property type="match status" value="1"/>
</dbReference>
<dbReference type="InterPro" id="IPR050109">
    <property type="entry name" value="HTH-type_TetR-like_transc_reg"/>
</dbReference>
<feature type="DNA-binding region" description="H-T-H motif" evidence="4">
    <location>
        <begin position="40"/>
        <end position="59"/>
    </location>
</feature>
<accession>A0ABP8KF16</accession>